<evidence type="ECO:0000313" key="2">
    <source>
        <dbReference type="Proteomes" id="UP000318801"/>
    </source>
</evidence>
<accession>A0A506U391</accession>
<name>A0A506U391_9HYPH</name>
<dbReference type="RefSeq" id="WP_141150050.1">
    <property type="nucleotide sequence ID" value="NZ_VHLG01000011.1"/>
</dbReference>
<gene>
    <name evidence="1" type="ORF">FJU08_16110</name>
</gene>
<dbReference type="EMBL" id="VHLG01000011">
    <property type="protein sequence ID" value="TPW28852.1"/>
    <property type="molecule type" value="Genomic_DNA"/>
</dbReference>
<sequence>MDPISDVSMQGNALERQLSQLQTVQANRQAQELTASSLKNAKLSYNQMIQNMNFEAARSMANVESQRLLGNLSNVMKLLSSIVRTIN</sequence>
<proteinExistence type="predicted"/>
<evidence type="ECO:0000313" key="1">
    <source>
        <dbReference type="EMBL" id="TPW28852.1"/>
    </source>
</evidence>
<comment type="caution">
    <text evidence="1">The sequence shown here is derived from an EMBL/GenBank/DDBJ whole genome shotgun (WGS) entry which is preliminary data.</text>
</comment>
<keyword evidence="2" id="KW-1185">Reference proteome</keyword>
<dbReference type="Proteomes" id="UP000318801">
    <property type="component" value="Unassembled WGS sequence"/>
</dbReference>
<protein>
    <submittedName>
        <fullName evidence="1">Uncharacterized protein</fullName>
    </submittedName>
</protein>
<dbReference type="AlphaFoldDB" id="A0A506U391"/>
<reference evidence="1 2" key="1">
    <citation type="submission" date="2019-06" db="EMBL/GenBank/DDBJ databases">
        <authorList>
            <person name="Li M."/>
        </authorList>
    </citation>
    <scope>NUCLEOTIDE SEQUENCE [LARGE SCALE GENOMIC DNA]</scope>
    <source>
        <strain evidence="1 2">BGMRC2036</strain>
    </source>
</reference>
<organism evidence="1 2">
    <name type="scientific">Martelella alba</name>
    <dbReference type="NCBI Taxonomy" id="2590451"/>
    <lineage>
        <taxon>Bacteria</taxon>
        <taxon>Pseudomonadati</taxon>
        <taxon>Pseudomonadota</taxon>
        <taxon>Alphaproteobacteria</taxon>
        <taxon>Hyphomicrobiales</taxon>
        <taxon>Aurantimonadaceae</taxon>
        <taxon>Martelella</taxon>
    </lineage>
</organism>